<dbReference type="AlphaFoldDB" id="A0A532V7C6"/>
<reference evidence="2 3" key="1">
    <citation type="submission" date="2017-06" db="EMBL/GenBank/DDBJ databases">
        <title>Novel microbial phyla capable of carbon fixation and sulfur reduction in deep-sea sediments.</title>
        <authorList>
            <person name="Huang J."/>
            <person name="Baker B."/>
            <person name="Wang Y."/>
        </authorList>
    </citation>
    <scope>NUCLEOTIDE SEQUENCE [LARGE SCALE GENOMIC DNA]</scope>
    <source>
        <strain evidence="2">B3_TA06</strain>
    </source>
</reference>
<protein>
    <recommendedName>
        <fullName evidence="1">GWxTD domain-containing protein</fullName>
    </recommendedName>
</protein>
<organism evidence="2 3">
    <name type="scientific">candidate division TA06 bacterium B3_TA06</name>
    <dbReference type="NCBI Taxonomy" id="2012487"/>
    <lineage>
        <taxon>Bacteria</taxon>
        <taxon>Bacteria division TA06</taxon>
    </lineage>
</organism>
<accession>A0A532V7C6</accession>
<name>A0A532V7C6_UNCT6</name>
<comment type="caution">
    <text evidence="2">The sequence shown here is derived from an EMBL/GenBank/DDBJ whole genome shotgun (WGS) entry which is preliminary data.</text>
</comment>
<dbReference type="EMBL" id="NJBO01000006">
    <property type="protein sequence ID" value="TKJ43108.1"/>
    <property type="molecule type" value="Genomic_DNA"/>
</dbReference>
<gene>
    <name evidence="2" type="ORF">CEE36_05000</name>
</gene>
<sequence>MMHLLLSLALLSQTGEAEYSFRHVIEQGERDGSFYVTAYVSIPYSSLQFTKSNSGYQAGYHITFQLLDRRKNIYGDERFGDVIVTDANIAKSKSLAVAETLNVLLPRGSYNANLSVAALGATRRIEKEFDVEIFHRALGSLRITDANGSRMLERPFDSRDTMLVSVSVYEDGLDSLLLEITRPGAPDYNKTLTEPDSQASWSVALEDFSSGDYQLWVKAFQGKKAVDERKALFVLRNPFRFDPGRYEELVEKLIYITTFGERERMKSVPPEARQATWDSFWLAKDPTPQTDYNEELESYFAKISYCERNFGYGDKGYLSDRARIYMRFGPPDEIEDHPFEPNRYPYIVWTYNLQGMQFVFEERLGFGEYVLVYPQGFLSPW</sequence>
<dbReference type="Pfam" id="PF20094">
    <property type="entry name" value="GWxTD_dom"/>
    <property type="match status" value="1"/>
</dbReference>
<evidence type="ECO:0000313" key="2">
    <source>
        <dbReference type="EMBL" id="TKJ43108.1"/>
    </source>
</evidence>
<dbReference type="Proteomes" id="UP000317778">
    <property type="component" value="Unassembled WGS sequence"/>
</dbReference>
<feature type="domain" description="GWxTD" evidence="1">
    <location>
        <begin position="244"/>
        <end position="364"/>
    </location>
</feature>
<dbReference type="InterPro" id="IPR030959">
    <property type="entry name" value="GWxTD_dom"/>
</dbReference>
<dbReference type="NCBIfam" id="TIGR04514">
    <property type="entry name" value="GWxTD_dom"/>
    <property type="match status" value="1"/>
</dbReference>
<evidence type="ECO:0000259" key="1">
    <source>
        <dbReference type="Pfam" id="PF20094"/>
    </source>
</evidence>
<evidence type="ECO:0000313" key="3">
    <source>
        <dbReference type="Proteomes" id="UP000317778"/>
    </source>
</evidence>
<proteinExistence type="predicted"/>